<evidence type="ECO:0000313" key="15">
    <source>
        <dbReference type="EMBL" id="BBA34438.1"/>
    </source>
</evidence>
<dbReference type="EMBL" id="AP017928">
    <property type="protein sequence ID" value="BBA36016.1"/>
    <property type="molecule type" value="Genomic_DNA"/>
</dbReference>
<dbReference type="EMBL" id="AP017928">
    <property type="protein sequence ID" value="BBA35630.1"/>
    <property type="molecule type" value="Genomic_DNA"/>
</dbReference>
<dbReference type="KEGG" id="mmai:sS8_3695"/>
<evidence type="ECO:0000313" key="25">
    <source>
        <dbReference type="EMBL" id="BBA36016.1"/>
    </source>
</evidence>
<dbReference type="RefSeq" id="WP_119627851.1">
    <property type="nucleotide sequence ID" value="NZ_AP017928.1"/>
</dbReference>
<evidence type="ECO:0000313" key="18">
    <source>
        <dbReference type="EMBL" id="BBA34693.1"/>
    </source>
</evidence>
<dbReference type="EMBL" id="AP017928">
    <property type="protein sequence ID" value="BBA34812.1"/>
    <property type="molecule type" value="Genomic_DNA"/>
</dbReference>
<evidence type="ECO:0000313" key="11">
    <source>
        <dbReference type="EMBL" id="BBA33294.1"/>
    </source>
</evidence>
<dbReference type="KEGG" id="mmai:sS8_3568"/>
<dbReference type="KEGG" id="mmai:sS8_5071"/>
<evidence type="ECO:0000313" key="30">
    <source>
        <dbReference type="EMBL" id="BBA37276.1"/>
    </source>
</evidence>
<evidence type="ECO:0000313" key="22">
    <source>
        <dbReference type="EMBL" id="BBA35632.1"/>
    </source>
</evidence>
<dbReference type="EMBL" id="AP017928">
    <property type="protein sequence ID" value="BBA33849.1"/>
    <property type="molecule type" value="Genomic_DNA"/>
</dbReference>
<dbReference type="EMBL" id="AP017928">
    <property type="protein sequence ID" value="BBA32806.1"/>
    <property type="molecule type" value="Genomic_DNA"/>
</dbReference>
<evidence type="ECO:0000313" key="1">
    <source>
        <dbReference type="EMBL" id="BBA31985.1"/>
    </source>
</evidence>
<dbReference type="EMBL" id="AP017928">
    <property type="protein sequence ID" value="BBA34693.1"/>
    <property type="molecule type" value="Genomic_DNA"/>
</dbReference>
<dbReference type="KEGG" id="mmai:sS8_1318"/>
<dbReference type="EMBL" id="AP017928">
    <property type="protein sequence ID" value="BBA32091.1"/>
    <property type="molecule type" value="Genomic_DNA"/>
</dbReference>
<dbReference type="KEGG" id="mmai:sS8_0015"/>
<dbReference type="EMBL" id="AP017928">
    <property type="protein sequence ID" value="BBA34348.1"/>
    <property type="molecule type" value="Genomic_DNA"/>
</dbReference>
<dbReference type="KEGG" id="mmai:sS8_2748"/>
<evidence type="ECO:0000313" key="31">
    <source>
        <dbReference type="EMBL" id="BBA37406.1"/>
    </source>
</evidence>
<dbReference type="OrthoDB" id="5769209at2"/>
<dbReference type="AlphaFoldDB" id="A0A250KRY9"/>
<protein>
    <recommendedName>
        <fullName evidence="33">Transposase</fullName>
    </recommendedName>
</protein>
<evidence type="ECO:0000313" key="26">
    <source>
        <dbReference type="EMBL" id="BBA36146.1"/>
    </source>
</evidence>
<dbReference type="EMBL" id="AP017928">
    <property type="protein sequence ID" value="BBA35632.1"/>
    <property type="molecule type" value="Genomic_DNA"/>
</dbReference>
<dbReference type="Proteomes" id="UP000266313">
    <property type="component" value="Chromosome"/>
</dbReference>
<evidence type="ECO:0000313" key="3">
    <source>
        <dbReference type="EMBL" id="BBA32471.1"/>
    </source>
</evidence>
<dbReference type="KEGG" id="mmai:sS8_1016"/>
<evidence type="ECO:0000313" key="21">
    <source>
        <dbReference type="EMBL" id="BBA35630.1"/>
    </source>
</evidence>
<proteinExistence type="predicted"/>
<dbReference type="EMBL" id="AP017928">
    <property type="protein sequence ID" value="BBA33010.1"/>
    <property type="molecule type" value="Genomic_DNA"/>
</dbReference>
<dbReference type="EMBL" id="AP017928">
    <property type="protein sequence ID" value="BBA37406.1"/>
    <property type="molecule type" value="Genomic_DNA"/>
</dbReference>
<dbReference type="KEGG" id="mmai:sS8_2478"/>
<dbReference type="EMBL" id="AP017928">
    <property type="protein sequence ID" value="BBA34690.1"/>
    <property type="molecule type" value="Genomic_DNA"/>
</dbReference>
<evidence type="ECO:0000313" key="24">
    <source>
        <dbReference type="EMBL" id="BBA35856.1"/>
    </source>
</evidence>
<evidence type="ECO:0000313" key="19">
    <source>
        <dbReference type="EMBL" id="BBA34812.1"/>
    </source>
</evidence>
<dbReference type="KEGG" id="mmai:sS8_2745"/>
<evidence type="ECO:0000313" key="13">
    <source>
        <dbReference type="EMBL" id="BBA34348.1"/>
    </source>
</evidence>
<evidence type="ECO:0000313" key="4">
    <source>
        <dbReference type="EMBL" id="BBA32806.1"/>
    </source>
</evidence>
<dbReference type="KEGG" id="mmai:sS8_5098"/>
<dbReference type="EMBL" id="AP017928">
    <property type="protein sequence ID" value="BBA34443.1"/>
    <property type="molecule type" value="Genomic_DNA"/>
</dbReference>
<dbReference type="KEGG" id="mmai:sS8_1323"/>
<evidence type="ECO:0000313" key="12">
    <source>
        <dbReference type="EMBL" id="BBA33849.1"/>
    </source>
</evidence>
<dbReference type="KEGG" id="mmai:sS8_4086"/>
<dbReference type="KEGG" id="mmai:sS8_2486"/>
<dbReference type="EMBL" id="AP017928">
    <property type="protein sequence ID" value="BBA33183.1"/>
    <property type="molecule type" value="Genomic_DNA"/>
</dbReference>
<evidence type="ECO:0000313" key="14">
    <source>
        <dbReference type="EMBL" id="BBA34430.1"/>
    </source>
</evidence>
<name>A0A250KRY9_9GAMM</name>
<evidence type="ECO:0000313" key="10">
    <source>
        <dbReference type="EMBL" id="BBA33283.1"/>
    </source>
</evidence>
<dbReference type="EMBL" id="AP017928">
    <property type="protein sequence ID" value="BBA34438.1"/>
    <property type="molecule type" value="Genomic_DNA"/>
</dbReference>
<dbReference type="EMBL" id="AP017928">
    <property type="protein sequence ID" value="BBA32822.1"/>
    <property type="molecule type" value="Genomic_DNA"/>
</dbReference>
<dbReference type="KEGG" id="mmai:sS8_0841"/>
<dbReference type="KEGG" id="mmai:sS8_1221"/>
<dbReference type="EMBL" id="AP017928">
    <property type="protein sequence ID" value="BBA35505.1"/>
    <property type="molecule type" value="Genomic_DNA"/>
</dbReference>
<evidence type="ECO:0000313" key="5">
    <source>
        <dbReference type="EMBL" id="BBA32822.1"/>
    </source>
</evidence>
<dbReference type="EMBL" id="AP017928">
    <property type="protein sequence ID" value="BBA34430.1"/>
    <property type="molecule type" value="Genomic_DNA"/>
</dbReference>
<evidence type="ECO:0000313" key="2">
    <source>
        <dbReference type="EMBL" id="BBA32091.1"/>
    </source>
</evidence>
<dbReference type="NCBIfam" id="NF047593">
    <property type="entry name" value="IS66_ISAeme5_TnpA"/>
    <property type="match status" value="1"/>
</dbReference>
<dbReference type="KEGG" id="mmai:sS8_4216"/>
<evidence type="ECO:0000313" key="8">
    <source>
        <dbReference type="EMBL" id="BBA33183.1"/>
    </source>
</evidence>
<dbReference type="KEGG" id="mmai:sS8_0122"/>
<dbReference type="EMBL" id="AP017928">
    <property type="protein sequence ID" value="BBA32471.1"/>
    <property type="molecule type" value="Genomic_DNA"/>
</dbReference>
<evidence type="ECO:0000313" key="28">
    <source>
        <dbReference type="EMBL" id="BBA36994.1"/>
    </source>
</evidence>
<evidence type="ECO:0000313" key="20">
    <source>
        <dbReference type="EMBL" id="BBA35505.1"/>
    </source>
</evidence>
<dbReference type="EMBL" id="AP017928">
    <property type="protein sequence ID" value="BBA35856.1"/>
    <property type="molecule type" value="Genomic_DNA"/>
</dbReference>
<dbReference type="KEGG" id="mmai:sS8_1895"/>
<dbReference type="EMBL" id="AP017928">
    <property type="protein sequence ID" value="BBA35850.1"/>
    <property type="molecule type" value="Genomic_DNA"/>
</dbReference>
<evidence type="ECO:0000313" key="6">
    <source>
        <dbReference type="EMBL" id="BBA32981.1"/>
    </source>
</evidence>
<dbReference type="EMBL" id="AP017928">
    <property type="protein sequence ID" value="BBA33283.1"/>
    <property type="molecule type" value="Genomic_DNA"/>
</dbReference>
<reference evidence="14 32" key="1">
    <citation type="submission" date="2016-12" db="EMBL/GenBank/DDBJ databases">
        <title>Genome sequencing of Methylocaldum marinum.</title>
        <authorList>
            <person name="Takeuchi M."/>
            <person name="Kamagata Y."/>
            <person name="Hiraoka S."/>
            <person name="Oshima K."/>
            <person name="Hattori M."/>
            <person name="Iwasaki W."/>
        </authorList>
    </citation>
    <scope>NUCLEOTIDE SEQUENCE [LARGE SCALE GENOMIC DNA]</scope>
    <source>
        <strain evidence="14 32">S8</strain>
    </source>
</reference>
<evidence type="ECO:0000313" key="9">
    <source>
        <dbReference type="EMBL" id="BBA33278.1"/>
    </source>
</evidence>
<dbReference type="EMBL" id="AP017928">
    <property type="protein sequence ID" value="BBA33294.1"/>
    <property type="molecule type" value="Genomic_DNA"/>
</dbReference>
<evidence type="ECO:0000313" key="7">
    <source>
        <dbReference type="EMBL" id="BBA33010.1"/>
    </source>
</evidence>
<dbReference type="KEGG" id="mmai:sS8_3918"/>
<dbReference type="EMBL" id="AP017928">
    <property type="protein sequence ID" value="BBA36146.1"/>
    <property type="molecule type" value="Genomic_DNA"/>
</dbReference>
<sequence>MAMTKQEREMHWRVLLEQQAGSGLSVRAWCAREAVSYAAFIYWRRRVAQPAVVAPLTLMRVDGGETAVGGLWLSVGGVRIEVKPGFDAGLLKQVVAALVS</sequence>
<evidence type="ECO:0000313" key="27">
    <source>
        <dbReference type="EMBL" id="BBA36981.1"/>
    </source>
</evidence>
<dbReference type="KEGG" id="mmai:sS8_3924"/>
<dbReference type="KEGG" id="mmai:sS8_2396"/>
<evidence type="ECO:0000313" key="17">
    <source>
        <dbReference type="EMBL" id="BBA34690.1"/>
    </source>
</evidence>
<accession>A0A250KRY9</accession>
<dbReference type="KEGG" id="mmai:sS8_1334"/>
<evidence type="ECO:0008006" key="33">
    <source>
        <dbReference type="Google" id="ProtNLM"/>
    </source>
</evidence>
<dbReference type="EMBL" id="AP017928">
    <property type="protein sequence ID" value="BBA33278.1"/>
    <property type="molecule type" value="Genomic_DNA"/>
</dbReference>
<dbReference type="EMBL" id="AP017928">
    <property type="protein sequence ID" value="BBA31985.1"/>
    <property type="molecule type" value="Genomic_DNA"/>
</dbReference>
<keyword evidence="32" id="KW-1185">Reference proteome</keyword>
<dbReference type="KEGG" id="mmai:sS8_0506"/>
<dbReference type="KEGG" id="mmai:sS8_2867"/>
<dbReference type="EMBL" id="AP017928">
    <property type="protein sequence ID" value="BBA32981.1"/>
    <property type="molecule type" value="Genomic_DNA"/>
</dbReference>
<dbReference type="KEGG" id="mmai:sS8_0857"/>
<evidence type="ECO:0000313" key="23">
    <source>
        <dbReference type="EMBL" id="BBA35850.1"/>
    </source>
</evidence>
<dbReference type="EMBL" id="AP017928">
    <property type="protein sequence ID" value="BBA36981.1"/>
    <property type="molecule type" value="Genomic_DNA"/>
</dbReference>
<evidence type="ECO:0000313" key="16">
    <source>
        <dbReference type="EMBL" id="BBA34443.1"/>
    </source>
</evidence>
<dbReference type="KEGG" id="mmai:sS8_5058"/>
<dbReference type="EMBL" id="AP017928">
    <property type="protein sequence ID" value="BBA36994.1"/>
    <property type="molecule type" value="Genomic_DNA"/>
</dbReference>
<evidence type="ECO:0000313" key="29">
    <source>
        <dbReference type="EMBL" id="BBA37021.1"/>
    </source>
</evidence>
<organism evidence="14 32">
    <name type="scientific">Methylocaldum marinum</name>
    <dbReference type="NCBI Taxonomy" id="1432792"/>
    <lineage>
        <taxon>Bacteria</taxon>
        <taxon>Pseudomonadati</taxon>
        <taxon>Pseudomonadota</taxon>
        <taxon>Gammaproteobacteria</taxon>
        <taxon>Methylococcales</taxon>
        <taxon>Methylococcaceae</taxon>
        <taxon>Methylocaldum</taxon>
    </lineage>
</organism>
<dbReference type="KEGG" id="mmai:sS8_2491"/>
<dbReference type="KEGG" id="mmai:sS8_1048"/>
<dbReference type="KEGG" id="mmai:sS8_3693"/>
<dbReference type="EMBL" id="AP017928">
    <property type="protein sequence ID" value="BBA37021.1"/>
    <property type="molecule type" value="Genomic_DNA"/>
</dbReference>
<gene>
    <name evidence="1" type="ORF">sS8_0015</name>
    <name evidence="2" type="ORF">sS8_0122</name>
    <name evidence="3" type="ORF">sS8_0506</name>
    <name evidence="4" type="ORF">sS8_0841</name>
    <name evidence="5" type="ORF">sS8_0857</name>
    <name evidence="6" type="ORF">sS8_1016</name>
    <name evidence="7" type="ORF">sS8_1048</name>
    <name evidence="8" type="ORF">sS8_1221</name>
    <name evidence="9" type="ORF">sS8_1318</name>
    <name evidence="10" type="ORF">sS8_1323</name>
    <name evidence="11" type="ORF">sS8_1334</name>
    <name evidence="12" type="ORF">sS8_1895</name>
    <name evidence="13" type="ORF">sS8_2396</name>
    <name evidence="14" type="ORF">sS8_2478</name>
    <name evidence="15" type="ORF">sS8_2486</name>
    <name evidence="16" type="ORF">sS8_2491</name>
    <name evidence="17" type="ORF">sS8_2745</name>
    <name evidence="18" type="ORF">sS8_2748</name>
    <name evidence="19" type="ORF">sS8_2867</name>
    <name evidence="20" type="ORF">sS8_3568</name>
    <name evidence="21" type="ORF">sS8_3693</name>
    <name evidence="22" type="ORF">sS8_3695</name>
    <name evidence="23" type="ORF">sS8_3918</name>
    <name evidence="24" type="ORF">sS8_3924</name>
    <name evidence="25" type="ORF">sS8_4086</name>
    <name evidence="26" type="ORF">sS8_4216</name>
    <name evidence="27" type="ORF">sS8_5058</name>
    <name evidence="28" type="ORF">sS8_5071</name>
    <name evidence="29" type="ORF">sS8_5098</name>
    <name evidence="30" type="ORF">sS8_5357</name>
    <name evidence="31" type="ORF">sS8_5489</name>
</gene>
<evidence type="ECO:0000313" key="32">
    <source>
        <dbReference type="Proteomes" id="UP000266313"/>
    </source>
</evidence>
<dbReference type="KEGG" id="mmai:sS8_5489"/>
<dbReference type="EMBL" id="AP017928">
    <property type="protein sequence ID" value="BBA37276.1"/>
    <property type="molecule type" value="Genomic_DNA"/>
</dbReference>
<dbReference type="KEGG" id="mmai:sS8_5357"/>